<keyword evidence="1" id="KW-0805">Transcription regulation</keyword>
<dbReference type="PRINTS" id="PR00455">
    <property type="entry name" value="HTHTETR"/>
</dbReference>
<evidence type="ECO:0000256" key="4">
    <source>
        <dbReference type="PROSITE-ProRule" id="PRU00335"/>
    </source>
</evidence>
<protein>
    <recommendedName>
        <fullName evidence="5">HTH tetR-type domain-containing protein</fullName>
    </recommendedName>
</protein>
<gene>
    <name evidence="6" type="ORF">VE25_12665</name>
</gene>
<dbReference type="AlphaFoldDB" id="A0A0F5FRL6"/>
<accession>A0A0F5FRL6</accession>
<dbReference type="SUPFAM" id="SSF46689">
    <property type="entry name" value="Homeodomain-like"/>
    <property type="match status" value="1"/>
</dbReference>
<organism evidence="6 7">
    <name type="scientific">Devosia geojensis</name>
    <dbReference type="NCBI Taxonomy" id="443610"/>
    <lineage>
        <taxon>Bacteria</taxon>
        <taxon>Pseudomonadati</taxon>
        <taxon>Pseudomonadota</taxon>
        <taxon>Alphaproteobacteria</taxon>
        <taxon>Hyphomicrobiales</taxon>
        <taxon>Devosiaceae</taxon>
        <taxon>Devosia</taxon>
    </lineage>
</organism>
<dbReference type="FunFam" id="1.10.10.60:FF:000141">
    <property type="entry name" value="TetR family transcriptional regulator"/>
    <property type="match status" value="1"/>
</dbReference>
<dbReference type="OrthoDB" id="9816431at2"/>
<sequence>MSEVLTAPNHPLFRSHARKRQAVLDAAKRVFVRDGVAAASIDAIAAEAGVSRQTIYNQIGDKERLFAAAVEDVTARSSAHLFSVLDTFPDKPQDLQADLIAFAKQLIVRCICDADGKALINLMRNEAHKYPELFETWKEYGPGKTWPAISSRFAKLAYDGYLDVDDPAVAARQFMALIHADLPMDRPCNSPPTEEEVDYAACNAVTTFLRAFGPREAYPACVETAMQKRLDRMRERQKEV</sequence>
<dbReference type="RefSeq" id="WP_046108997.1">
    <property type="nucleotide sequence ID" value="NZ_JZEX01000116.1"/>
</dbReference>
<proteinExistence type="predicted"/>
<evidence type="ECO:0000313" key="6">
    <source>
        <dbReference type="EMBL" id="KKB11478.1"/>
    </source>
</evidence>
<dbReference type="EMBL" id="JZEX01000116">
    <property type="protein sequence ID" value="KKB11478.1"/>
    <property type="molecule type" value="Genomic_DNA"/>
</dbReference>
<dbReference type="Gene3D" id="1.10.10.60">
    <property type="entry name" value="Homeodomain-like"/>
    <property type="match status" value="1"/>
</dbReference>
<dbReference type="InterPro" id="IPR039536">
    <property type="entry name" value="TetR_C_Proteobacteria"/>
</dbReference>
<dbReference type="InterPro" id="IPR050109">
    <property type="entry name" value="HTH-type_TetR-like_transc_reg"/>
</dbReference>
<evidence type="ECO:0000313" key="7">
    <source>
        <dbReference type="Proteomes" id="UP000033632"/>
    </source>
</evidence>
<dbReference type="PANTHER" id="PTHR30055:SF146">
    <property type="entry name" value="HTH-TYPE TRANSCRIPTIONAL DUAL REGULATOR CECR"/>
    <property type="match status" value="1"/>
</dbReference>
<reference evidence="6 7" key="1">
    <citation type="submission" date="2015-03" db="EMBL/GenBank/DDBJ databases">
        <authorList>
            <person name="Hassan Y.I."/>
            <person name="Lepp D."/>
            <person name="Li X.-Z."/>
            <person name="Zhou T."/>
        </authorList>
    </citation>
    <scope>NUCLEOTIDE SEQUENCE [LARGE SCALE GENOMIC DNA]</scope>
    <source>
        <strain evidence="6 7">BD-c194</strain>
    </source>
</reference>
<evidence type="ECO:0000256" key="1">
    <source>
        <dbReference type="ARBA" id="ARBA00023015"/>
    </source>
</evidence>
<keyword evidence="3" id="KW-0804">Transcription</keyword>
<dbReference type="GO" id="GO:0000976">
    <property type="term" value="F:transcription cis-regulatory region binding"/>
    <property type="evidence" value="ECO:0007669"/>
    <property type="project" value="TreeGrafter"/>
</dbReference>
<feature type="DNA-binding region" description="H-T-H motif" evidence="4">
    <location>
        <begin position="40"/>
        <end position="59"/>
    </location>
</feature>
<comment type="caution">
    <text evidence="6">The sequence shown here is derived from an EMBL/GenBank/DDBJ whole genome shotgun (WGS) entry which is preliminary data.</text>
</comment>
<dbReference type="Proteomes" id="UP000033632">
    <property type="component" value="Unassembled WGS sequence"/>
</dbReference>
<evidence type="ECO:0000256" key="2">
    <source>
        <dbReference type="ARBA" id="ARBA00023125"/>
    </source>
</evidence>
<dbReference type="GO" id="GO:0003700">
    <property type="term" value="F:DNA-binding transcription factor activity"/>
    <property type="evidence" value="ECO:0007669"/>
    <property type="project" value="TreeGrafter"/>
</dbReference>
<evidence type="ECO:0000259" key="5">
    <source>
        <dbReference type="PROSITE" id="PS50977"/>
    </source>
</evidence>
<dbReference type="PANTHER" id="PTHR30055">
    <property type="entry name" value="HTH-TYPE TRANSCRIPTIONAL REGULATOR RUTR"/>
    <property type="match status" value="1"/>
</dbReference>
<keyword evidence="7" id="KW-1185">Reference proteome</keyword>
<dbReference type="PATRIC" id="fig|443610.3.peg.774"/>
<dbReference type="Pfam" id="PF00440">
    <property type="entry name" value="TetR_N"/>
    <property type="match status" value="1"/>
</dbReference>
<keyword evidence="2 4" id="KW-0238">DNA-binding</keyword>
<name>A0A0F5FRL6_9HYPH</name>
<dbReference type="InterPro" id="IPR001647">
    <property type="entry name" value="HTH_TetR"/>
</dbReference>
<feature type="domain" description="HTH tetR-type" evidence="5">
    <location>
        <begin position="17"/>
        <end position="77"/>
    </location>
</feature>
<dbReference type="Pfam" id="PF14246">
    <property type="entry name" value="TetR_C_7"/>
    <property type="match status" value="1"/>
</dbReference>
<dbReference type="Gene3D" id="1.10.357.10">
    <property type="entry name" value="Tetracycline Repressor, domain 2"/>
    <property type="match status" value="1"/>
</dbReference>
<evidence type="ECO:0000256" key="3">
    <source>
        <dbReference type="ARBA" id="ARBA00023163"/>
    </source>
</evidence>
<dbReference type="PROSITE" id="PS50977">
    <property type="entry name" value="HTH_TETR_2"/>
    <property type="match status" value="1"/>
</dbReference>
<dbReference type="InterPro" id="IPR009057">
    <property type="entry name" value="Homeodomain-like_sf"/>
</dbReference>